<gene>
    <name evidence="3" type="ORF">ACFSW8_04930</name>
</gene>
<feature type="transmembrane region" description="Helical" evidence="1">
    <location>
        <begin position="82"/>
        <end position="102"/>
    </location>
</feature>
<accession>A0ABW4Z8M0</accession>
<dbReference type="InterPro" id="IPR014346">
    <property type="entry name" value="Prenyl_protease-related"/>
</dbReference>
<proteinExistence type="predicted"/>
<sequence>MNLKEIRENKSYAHVVPLAAFMVLSFLMQIAGEAGLAWDHPDAPWWREWPEQWMYPIQTLIIAVVLAFFWKHYTFRPWKGSGLAVLFGVAGIGFWILPSWLYDHYQFTEETVGIWSKFGLAPRDDGFDPSVLNEEFGLSGYWLSTLFRFLRAVVIVSLVEEIFWRGFLMRFLLDRDGDYWKIPFGKPSWLTYAVTTGAFMLIHAPVDYLGAFIFGSMMYYLAIKTKSLGACVIMHGVANLLMGIYALQFEKFGLW</sequence>
<feature type="transmembrane region" description="Helical" evidence="1">
    <location>
        <begin position="227"/>
        <end position="247"/>
    </location>
</feature>
<evidence type="ECO:0000259" key="2">
    <source>
        <dbReference type="Pfam" id="PF02517"/>
    </source>
</evidence>
<feature type="transmembrane region" description="Helical" evidence="1">
    <location>
        <begin position="189"/>
        <end position="221"/>
    </location>
</feature>
<dbReference type="RefSeq" id="WP_377177590.1">
    <property type="nucleotide sequence ID" value="NZ_JBHUJB010000021.1"/>
</dbReference>
<feature type="domain" description="CAAX prenyl protease 2/Lysostaphin resistance protein A-like" evidence="2">
    <location>
        <begin position="144"/>
        <end position="241"/>
    </location>
</feature>
<keyword evidence="3" id="KW-0378">Hydrolase</keyword>
<keyword evidence="4" id="KW-1185">Reference proteome</keyword>
<evidence type="ECO:0000313" key="4">
    <source>
        <dbReference type="Proteomes" id="UP001597389"/>
    </source>
</evidence>
<keyword evidence="1" id="KW-1133">Transmembrane helix</keyword>
<dbReference type="Proteomes" id="UP001597389">
    <property type="component" value="Unassembled WGS sequence"/>
</dbReference>
<name>A0ABW4Z8M0_9BACT</name>
<keyword evidence="1" id="KW-0472">Membrane</keyword>
<feature type="transmembrane region" description="Helical" evidence="1">
    <location>
        <begin position="52"/>
        <end position="70"/>
    </location>
</feature>
<evidence type="ECO:0000313" key="3">
    <source>
        <dbReference type="EMBL" id="MFD2158234.1"/>
    </source>
</evidence>
<dbReference type="InterPro" id="IPR003675">
    <property type="entry name" value="Rce1/LyrA-like_dom"/>
</dbReference>
<dbReference type="GO" id="GO:0006508">
    <property type="term" value="P:proteolysis"/>
    <property type="evidence" value="ECO:0007669"/>
    <property type="project" value="UniProtKB-KW"/>
</dbReference>
<dbReference type="EMBL" id="JBHUJB010000021">
    <property type="protein sequence ID" value="MFD2158234.1"/>
    <property type="molecule type" value="Genomic_DNA"/>
</dbReference>
<comment type="caution">
    <text evidence="3">The sequence shown here is derived from an EMBL/GenBank/DDBJ whole genome shotgun (WGS) entry which is preliminary data.</text>
</comment>
<dbReference type="Pfam" id="PF02517">
    <property type="entry name" value="Rce1-like"/>
    <property type="match status" value="1"/>
</dbReference>
<dbReference type="NCBIfam" id="TIGR03008">
    <property type="entry name" value="pepcterm_CAAX"/>
    <property type="match status" value="1"/>
</dbReference>
<reference evidence="4" key="1">
    <citation type="journal article" date="2019" name="Int. J. Syst. Evol. Microbiol.">
        <title>The Global Catalogue of Microorganisms (GCM) 10K type strain sequencing project: providing services to taxonomists for standard genome sequencing and annotation.</title>
        <authorList>
            <consortium name="The Broad Institute Genomics Platform"/>
            <consortium name="The Broad Institute Genome Sequencing Center for Infectious Disease"/>
            <person name="Wu L."/>
            <person name="Ma J."/>
        </authorList>
    </citation>
    <scope>NUCLEOTIDE SEQUENCE [LARGE SCALE GENOMIC DNA]</scope>
    <source>
        <strain evidence="4">CCUG 57942</strain>
    </source>
</reference>
<dbReference type="GO" id="GO:0008233">
    <property type="term" value="F:peptidase activity"/>
    <property type="evidence" value="ECO:0007669"/>
    <property type="project" value="UniProtKB-KW"/>
</dbReference>
<protein>
    <submittedName>
        <fullName evidence="3">CAAX prenyl protease-related protein</fullName>
    </submittedName>
</protein>
<keyword evidence="1" id="KW-0812">Transmembrane</keyword>
<evidence type="ECO:0000256" key="1">
    <source>
        <dbReference type="SAM" id="Phobius"/>
    </source>
</evidence>
<keyword evidence="3" id="KW-0645">Protease</keyword>
<feature type="transmembrane region" description="Helical" evidence="1">
    <location>
        <begin position="12"/>
        <end position="32"/>
    </location>
</feature>
<organism evidence="3 4">
    <name type="scientific">Rubritalea tangerina</name>
    <dbReference type="NCBI Taxonomy" id="430798"/>
    <lineage>
        <taxon>Bacteria</taxon>
        <taxon>Pseudomonadati</taxon>
        <taxon>Verrucomicrobiota</taxon>
        <taxon>Verrucomicrobiia</taxon>
        <taxon>Verrucomicrobiales</taxon>
        <taxon>Rubritaleaceae</taxon>
        <taxon>Rubritalea</taxon>
    </lineage>
</organism>